<gene>
    <name evidence="4" type="ORF">KTA_35030</name>
</gene>
<feature type="coiled-coil region" evidence="1">
    <location>
        <begin position="520"/>
        <end position="547"/>
    </location>
</feature>
<reference evidence="4" key="1">
    <citation type="submission" date="2018-12" db="EMBL/GenBank/DDBJ databases">
        <title>Novel natural products biosynthetic potential of the class Ktedonobacteria.</title>
        <authorList>
            <person name="Zheng Y."/>
            <person name="Saitou A."/>
            <person name="Wang C.M."/>
            <person name="Toyoda A."/>
            <person name="Minakuchi Y."/>
            <person name="Sekiguchi Y."/>
            <person name="Ueda K."/>
            <person name="Takano H."/>
            <person name="Sakai Y."/>
            <person name="Yokota A."/>
            <person name="Yabe S."/>
        </authorList>
    </citation>
    <scope>NUCLEOTIDE SEQUENCE</scope>
    <source>
        <strain evidence="4">A3-2</strain>
    </source>
</reference>
<evidence type="ECO:0000256" key="3">
    <source>
        <dbReference type="SAM" id="Phobius"/>
    </source>
</evidence>
<evidence type="ECO:0000256" key="1">
    <source>
        <dbReference type="SAM" id="Coils"/>
    </source>
</evidence>
<sequence>MPKRGHVMSSPGVFICHDLDAKAHQELQILTRLRQRLEETGATVTVYPGRASDDGFLPFLNQTLPDLQWFILFQTPTTAQSYQVRMAVNTALKLLEQHRLQGVVRFLASADGSPGEVPAEWTALPTFDGSYDYPRAIEKLVLTLEQDRTHLPVSAPPQAVQALMATPSPGPAPASGPSTLTSLRSPAQADYDRPLLPPNRLAPFGGSFRDFYFGATERGRAIIGLSFLLVATLVLGTVMALLLTHSSQTPATGNVTISYGRLQFFNTGLTGADNTTGICDGLDIHLQNLGTPQSGQSFYAWLLRDKSQLGGALLLAKFTPVHGRLDLRYTSPNHQNLLGSYSRFLITEESASLTPDSPTADLTRWRYYAEIPQVPDPQAETVGNTTVHYSNLDHLRHLLSGEPQLDQLSLHGGLSVWFFENVSKIFEWASAARGTGVPRDAAEMHNALVKILDYLDGTELVAQDVPRGTPILVDPTVGRVPLLTLDEKALPVPGYIRHIELDLIALTSSPHSTAAQRQLAGQIDAELNRVKANLDQVRQDARQLVNMSPKQLLASSTFPLLDDLLSQARTAFIGEVNPATGIRSGGAVWIFDHMPELAALNVTPYKA</sequence>
<keyword evidence="3" id="KW-1133">Transmembrane helix</keyword>
<name>A0A455T7J3_9CHLR</name>
<keyword evidence="1" id="KW-0175">Coiled coil</keyword>
<keyword evidence="3" id="KW-0472">Membrane</keyword>
<dbReference type="AlphaFoldDB" id="A0A455T7J3"/>
<organism evidence="4">
    <name type="scientific">Thermogemmatispora argillosa</name>
    <dbReference type="NCBI Taxonomy" id="2045280"/>
    <lineage>
        <taxon>Bacteria</taxon>
        <taxon>Bacillati</taxon>
        <taxon>Chloroflexota</taxon>
        <taxon>Ktedonobacteria</taxon>
        <taxon>Thermogemmatisporales</taxon>
        <taxon>Thermogemmatisporaceae</taxon>
        <taxon>Thermogemmatispora</taxon>
    </lineage>
</organism>
<feature type="transmembrane region" description="Helical" evidence="3">
    <location>
        <begin position="221"/>
        <end position="243"/>
    </location>
</feature>
<evidence type="ECO:0008006" key="5">
    <source>
        <dbReference type="Google" id="ProtNLM"/>
    </source>
</evidence>
<proteinExistence type="predicted"/>
<protein>
    <recommendedName>
        <fullName evidence="5">TIR domain-containing protein</fullName>
    </recommendedName>
</protein>
<accession>A0A455T7J3</accession>
<dbReference type="EMBL" id="AP019377">
    <property type="protein sequence ID" value="BBH95304.1"/>
    <property type="molecule type" value="Genomic_DNA"/>
</dbReference>
<keyword evidence="3" id="KW-0812">Transmembrane</keyword>
<evidence type="ECO:0000313" key="4">
    <source>
        <dbReference type="EMBL" id="BBH95304.1"/>
    </source>
</evidence>
<feature type="region of interest" description="Disordered" evidence="2">
    <location>
        <begin position="163"/>
        <end position="184"/>
    </location>
</feature>
<evidence type="ECO:0000256" key="2">
    <source>
        <dbReference type="SAM" id="MobiDB-lite"/>
    </source>
</evidence>